<dbReference type="SUPFAM" id="SSF47384">
    <property type="entry name" value="Homodimeric domain of signal transducing histidine kinase"/>
    <property type="match status" value="1"/>
</dbReference>
<dbReference type="InterPro" id="IPR036890">
    <property type="entry name" value="HATPase_C_sf"/>
</dbReference>
<evidence type="ECO:0000256" key="4">
    <source>
        <dbReference type="ARBA" id="ARBA00022553"/>
    </source>
</evidence>
<evidence type="ECO:0000256" key="1">
    <source>
        <dbReference type="ARBA" id="ARBA00000085"/>
    </source>
</evidence>
<feature type="domain" description="HAMP" evidence="13">
    <location>
        <begin position="143"/>
        <end position="196"/>
    </location>
</feature>
<dbReference type="InterPro" id="IPR050428">
    <property type="entry name" value="TCS_sensor_his_kinase"/>
</dbReference>
<dbReference type="EMBL" id="WQLB01000043">
    <property type="protein sequence ID" value="MVN89115.1"/>
    <property type="molecule type" value="Genomic_DNA"/>
</dbReference>
<keyword evidence="8 11" id="KW-1133">Transmembrane helix</keyword>
<dbReference type="SMART" id="SM00304">
    <property type="entry name" value="HAMP"/>
    <property type="match status" value="1"/>
</dbReference>
<dbReference type="Gene3D" id="1.10.287.130">
    <property type="match status" value="1"/>
</dbReference>
<dbReference type="Gene3D" id="3.30.565.10">
    <property type="entry name" value="Histidine kinase-like ATPase, C-terminal domain"/>
    <property type="match status" value="1"/>
</dbReference>
<keyword evidence="15" id="KW-1185">Reference proteome</keyword>
<evidence type="ECO:0000256" key="3">
    <source>
        <dbReference type="ARBA" id="ARBA00012438"/>
    </source>
</evidence>
<keyword evidence="4" id="KW-0597">Phosphoprotein</keyword>
<evidence type="ECO:0000256" key="2">
    <source>
        <dbReference type="ARBA" id="ARBA00004370"/>
    </source>
</evidence>
<dbReference type="Proteomes" id="UP000483286">
    <property type="component" value="Unassembled WGS sequence"/>
</dbReference>
<comment type="subcellular location">
    <subcellularLocation>
        <location evidence="2">Membrane</location>
    </subcellularLocation>
</comment>
<keyword evidence="7" id="KW-0418">Kinase</keyword>
<reference evidence="14 15" key="1">
    <citation type="submission" date="2019-12" db="EMBL/GenBank/DDBJ databases">
        <title>Deinococcus sp. HMF7620 Genome sequencing and assembly.</title>
        <authorList>
            <person name="Kang H."/>
            <person name="Kim H."/>
            <person name="Joh K."/>
        </authorList>
    </citation>
    <scope>NUCLEOTIDE SEQUENCE [LARGE SCALE GENOMIC DNA]</scope>
    <source>
        <strain evidence="14 15">HMF7620</strain>
    </source>
</reference>
<dbReference type="PROSITE" id="PS50885">
    <property type="entry name" value="HAMP"/>
    <property type="match status" value="1"/>
</dbReference>
<dbReference type="SMART" id="SM00388">
    <property type="entry name" value="HisKA"/>
    <property type="match status" value="1"/>
</dbReference>
<dbReference type="AlphaFoldDB" id="A0A7C9I210"/>
<dbReference type="PANTHER" id="PTHR45436">
    <property type="entry name" value="SENSOR HISTIDINE KINASE YKOH"/>
    <property type="match status" value="1"/>
</dbReference>
<evidence type="ECO:0000259" key="13">
    <source>
        <dbReference type="PROSITE" id="PS50885"/>
    </source>
</evidence>
<dbReference type="InterPro" id="IPR003594">
    <property type="entry name" value="HATPase_dom"/>
</dbReference>
<organism evidence="14 15">
    <name type="scientific">Deinococcus arboris</name>
    <dbReference type="NCBI Taxonomy" id="2682977"/>
    <lineage>
        <taxon>Bacteria</taxon>
        <taxon>Thermotogati</taxon>
        <taxon>Deinococcota</taxon>
        <taxon>Deinococci</taxon>
        <taxon>Deinococcales</taxon>
        <taxon>Deinococcaceae</taxon>
        <taxon>Deinococcus</taxon>
    </lineage>
</organism>
<sequence>MYGLVLLQARDYAENQLRQTLRQELTHLNTSGGPLRNRLQAAAQLSDSWGVWIAPGQAPHFTDGLQHPAPPVAALERARQGLPAEYRTPHTLVQLRAVPGGVVGLSANLDSISDFVLRLCRINLMIAAVLVTLACGIGVTLIRLGLRPLRRITAQARELSASRLHQRLAVPDSHDDVRALAQSLNSMLDRLDQSFNDLRAEEARTRAFAADASHELRTPLTALGGYLEVLARAPENQQMRLELLVSARREADRAGRLVEDLLTLTRLDSGETLRPEPLEVRAWLDQLATRVRPIMPEHQVVIEVQGLTQLWVQADPLRLEQALWNLLRNAARHAPHGSTIAVQALQHLETVTFEVRDEGPGFTPEGLQRGFERFYRAQRDPTGAGLGLAIVQSIAQAHGGSAGLGNRPTGGAWVQFTAPAWPRRSPLPS</sequence>
<evidence type="ECO:0000256" key="6">
    <source>
        <dbReference type="ARBA" id="ARBA00022692"/>
    </source>
</evidence>
<dbReference type="Gene3D" id="6.10.340.10">
    <property type="match status" value="1"/>
</dbReference>
<dbReference type="InterPro" id="IPR003660">
    <property type="entry name" value="HAMP_dom"/>
</dbReference>
<keyword evidence="9" id="KW-0902">Two-component regulatory system</keyword>
<dbReference type="InterPro" id="IPR036097">
    <property type="entry name" value="HisK_dim/P_sf"/>
</dbReference>
<keyword evidence="10 11" id="KW-0472">Membrane</keyword>
<dbReference type="EC" id="2.7.13.3" evidence="3"/>
<evidence type="ECO:0000256" key="8">
    <source>
        <dbReference type="ARBA" id="ARBA00022989"/>
    </source>
</evidence>
<name>A0A7C9I210_9DEIO</name>
<feature type="transmembrane region" description="Helical" evidence="11">
    <location>
        <begin position="122"/>
        <end position="142"/>
    </location>
</feature>
<keyword evidence="5" id="KW-0808">Transferase</keyword>
<evidence type="ECO:0000256" key="11">
    <source>
        <dbReference type="SAM" id="Phobius"/>
    </source>
</evidence>
<dbReference type="Pfam" id="PF00512">
    <property type="entry name" value="HisKA"/>
    <property type="match status" value="1"/>
</dbReference>
<evidence type="ECO:0000259" key="12">
    <source>
        <dbReference type="PROSITE" id="PS50109"/>
    </source>
</evidence>
<proteinExistence type="predicted"/>
<dbReference type="PANTHER" id="PTHR45436:SF5">
    <property type="entry name" value="SENSOR HISTIDINE KINASE TRCS"/>
    <property type="match status" value="1"/>
</dbReference>
<dbReference type="CDD" id="cd06225">
    <property type="entry name" value="HAMP"/>
    <property type="match status" value="1"/>
</dbReference>
<dbReference type="SMART" id="SM00387">
    <property type="entry name" value="HATPase_c"/>
    <property type="match status" value="1"/>
</dbReference>
<accession>A0A7C9I210</accession>
<evidence type="ECO:0000313" key="15">
    <source>
        <dbReference type="Proteomes" id="UP000483286"/>
    </source>
</evidence>
<evidence type="ECO:0000256" key="9">
    <source>
        <dbReference type="ARBA" id="ARBA00023012"/>
    </source>
</evidence>
<dbReference type="Pfam" id="PF02518">
    <property type="entry name" value="HATPase_c"/>
    <property type="match status" value="1"/>
</dbReference>
<dbReference type="PRINTS" id="PR00344">
    <property type="entry name" value="BCTRLSENSOR"/>
</dbReference>
<dbReference type="GO" id="GO:0000155">
    <property type="term" value="F:phosphorelay sensor kinase activity"/>
    <property type="evidence" value="ECO:0007669"/>
    <property type="project" value="InterPro"/>
</dbReference>
<dbReference type="InterPro" id="IPR004358">
    <property type="entry name" value="Sig_transdc_His_kin-like_C"/>
</dbReference>
<comment type="caution">
    <text evidence="14">The sequence shown here is derived from an EMBL/GenBank/DDBJ whole genome shotgun (WGS) entry which is preliminary data.</text>
</comment>
<evidence type="ECO:0000313" key="14">
    <source>
        <dbReference type="EMBL" id="MVN89115.1"/>
    </source>
</evidence>
<gene>
    <name evidence="14" type="ORF">GO986_20450</name>
</gene>
<dbReference type="SUPFAM" id="SSF158472">
    <property type="entry name" value="HAMP domain-like"/>
    <property type="match status" value="1"/>
</dbReference>
<comment type="catalytic activity">
    <reaction evidence="1">
        <text>ATP + protein L-histidine = ADP + protein N-phospho-L-histidine.</text>
        <dbReference type="EC" id="2.7.13.3"/>
    </reaction>
</comment>
<evidence type="ECO:0000256" key="7">
    <source>
        <dbReference type="ARBA" id="ARBA00022777"/>
    </source>
</evidence>
<dbReference type="InterPro" id="IPR005467">
    <property type="entry name" value="His_kinase_dom"/>
</dbReference>
<dbReference type="SUPFAM" id="SSF55874">
    <property type="entry name" value="ATPase domain of HSP90 chaperone/DNA topoisomerase II/histidine kinase"/>
    <property type="match status" value="1"/>
</dbReference>
<dbReference type="Pfam" id="PF00672">
    <property type="entry name" value="HAMP"/>
    <property type="match status" value="1"/>
</dbReference>
<dbReference type="CDD" id="cd00075">
    <property type="entry name" value="HATPase"/>
    <property type="match status" value="1"/>
</dbReference>
<dbReference type="FunFam" id="1.10.287.130:FF:000001">
    <property type="entry name" value="Two-component sensor histidine kinase"/>
    <property type="match status" value="1"/>
</dbReference>
<feature type="domain" description="Histidine kinase" evidence="12">
    <location>
        <begin position="211"/>
        <end position="422"/>
    </location>
</feature>
<dbReference type="GO" id="GO:0005886">
    <property type="term" value="C:plasma membrane"/>
    <property type="evidence" value="ECO:0007669"/>
    <property type="project" value="TreeGrafter"/>
</dbReference>
<evidence type="ECO:0000256" key="10">
    <source>
        <dbReference type="ARBA" id="ARBA00023136"/>
    </source>
</evidence>
<keyword evidence="6 11" id="KW-0812">Transmembrane</keyword>
<evidence type="ECO:0000256" key="5">
    <source>
        <dbReference type="ARBA" id="ARBA00022679"/>
    </source>
</evidence>
<protein>
    <recommendedName>
        <fullName evidence="3">histidine kinase</fullName>
        <ecNumber evidence="3">2.7.13.3</ecNumber>
    </recommendedName>
</protein>
<dbReference type="PROSITE" id="PS50109">
    <property type="entry name" value="HIS_KIN"/>
    <property type="match status" value="1"/>
</dbReference>
<dbReference type="CDD" id="cd00082">
    <property type="entry name" value="HisKA"/>
    <property type="match status" value="1"/>
</dbReference>
<dbReference type="InterPro" id="IPR003661">
    <property type="entry name" value="HisK_dim/P_dom"/>
</dbReference>